<feature type="compositionally biased region" description="Low complexity" evidence="1">
    <location>
        <begin position="1259"/>
        <end position="1271"/>
    </location>
</feature>
<evidence type="ECO:0000256" key="1">
    <source>
        <dbReference type="SAM" id="MobiDB-lite"/>
    </source>
</evidence>
<evidence type="ECO:0000313" key="2">
    <source>
        <dbReference type="EMBL" id="GAX18478.1"/>
    </source>
</evidence>
<feature type="region of interest" description="Disordered" evidence="1">
    <location>
        <begin position="1244"/>
        <end position="1274"/>
    </location>
</feature>
<gene>
    <name evidence="2" type="ORF">FisN_2Lh135</name>
</gene>
<reference evidence="2 3" key="1">
    <citation type="journal article" date="2015" name="Plant Cell">
        <title>Oil accumulation by the oleaginous diatom Fistulifera solaris as revealed by the genome and transcriptome.</title>
        <authorList>
            <person name="Tanaka T."/>
            <person name="Maeda Y."/>
            <person name="Veluchamy A."/>
            <person name="Tanaka M."/>
            <person name="Abida H."/>
            <person name="Marechal E."/>
            <person name="Bowler C."/>
            <person name="Muto M."/>
            <person name="Sunaga Y."/>
            <person name="Tanaka M."/>
            <person name="Yoshino T."/>
            <person name="Taniguchi T."/>
            <person name="Fukuda Y."/>
            <person name="Nemoto M."/>
            <person name="Matsumoto M."/>
            <person name="Wong P.S."/>
            <person name="Aburatani S."/>
            <person name="Fujibuchi W."/>
        </authorList>
    </citation>
    <scope>NUCLEOTIDE SEQUENCE [LARGE SCALE GENOMIC DNA]</scope>
    <source>
        <strain evidence="2 3">JPCC DA0580</strain>
    </source>
</reference>
<accession>A0A1Z5JXC7</accession>
<name>A0A1Z5JXC7_FISSO</name>
<feature type="compositionally biased region" description="Polar residues" evidence="1">
    <location>
        <begin position="2048"/>
        <end position="2060"/>
    </location>
</feature>
<evidence type="ECO:0000313" key="3">
    <source>
        <dbReference type="Proteomes" id="UP000198406"/>
    </source>
</evidence>
<dbReference type="Proteomes" id="UP000198406">
    <property type="component" value="Unassembled WGS sequence"/>
</dbReference>
<dbReference type="OrthoDB" id="1658288at2759"/>
<comment type="caution">
    <text evidence="2">The sequence shown here is derived from an EMBL/GenBank/DDBJ whole genome shotgun (WGS) entry which is preliminary data.</text>
</comment>
<feature type="region of interest" description="Disordered" evidence="1">
    <location>
        <begin position="114"/>
        <end position="160"/>
    </location>
</feature>
<protein>
    <submittedName>
        <fullName evidence="2">Uncharacterized protein</fullName>
    </submittedName>
</protein>
<keyword evidence="3" id="KW-1185">Reference proteome</keyword>
<feature type="compositionally biased region" description="Acidic residues" evidence="1">
    <location>
        <begin position="131"/>
        <end position="147"/>
    </location>
</feature>
<proteinExistence type="predicted"/>
<organism evidence="2 3">
    <name type="scientific">Fistulifera solaris</name>
    <name type="common">Oleaginous diatom</name>
    <dbReference type="NCBI Taxonomy" id="1519565"/>
    <lineage>
        <taxon>Eukaryota</taxon>
        <taxon>Sar</taxon>
        <taxon>Stramenopiles</taxon>
        <taxon>Ochrophyta</taxon>
        <taxon>Bacillariophyta</taxon>
        <taxon>Bacillariophyceae</taxon>
        <taxon>Bacillariophycidae</taxon>
        <taxon>Naviculales</taxon>
        <taxon>Naviculaceae</taxon>
        <taxon>Fistulifera</taxon>
    </lineage>
</organism>
<dbReference type="InParanoid" id="A0A1Z5JXC7"/>
<dbReference type="EMBL" id="BDSP01000130">
    <property type="protein sequence ID" value="GAX18478.1"/>
    <property type="molecule type" value="Genomic_DNA"/>
</dbReference>
<sequence length="2060" mass="230073">MILPHHNLPSPFDQVAAILLLEDIPHADNYLIAAIVVLLSLIFVQLRAFSRPPPVPLKKLPKRPAISILFQPDDISSNQKRSKHKTVVKTESSISTANMTDSLREQARSLRVVRRNHNDDNNNNNPLVEDVPLEELDHEDVSEEESSEEKKAAPFAPTSTDLPDSFAPLLSSSHVELLTNQLTPDLIHAVRAEAGLRLKEGRHEVPLDKDASRPQLQLLVPKGGGRVSASIVVGSDGFSTEEDLDVKTVLRSKPMVKQAGLVLDPPLPLSNVAPTLIHFPTLFEDKFVPKLRRVQIIRLFFDLIISVSSFLEKCLWIIESKCQIHLSKIMITPVYKGKSSLIMGEDDWEEGKKKKGPYSPEWRLSLSFSGHVLLFGFLPIPFINVTLPTVIIPHPHALLEFLLTPQPLASARLRRENIAEEKIALALIHMAESWNVQFKMVATPPAVGVDVTLPGGVAVAMEIGLGRDPHGLQNRPETDPTMLTNHQRDHMTVNSMSSWTTHVEPSESDMRGGARKTTQFDANSMVPWFLEFAAKGTVSPEKLSFHILKMSARHEDSNNGTASQVAARGSFAIWKVGPEDIDETGELLPLRKPTPLRKRISSFSHPELQTDGSPSVASILLFPNESAGFRDELRLLQYDYVFDVQDNSSLDAVTVSVGATHPMLNGGTMVTSILDTIYAYGSISAREKAVLDPKEMNKKRNILRHLPATDFHFGIQNIFIPPESESYSDDGQTLFLPKLEKGQMRIHVLGGMEKTEDHSIASSMGSTGHEPVEDGIRIVADFEAPSLHIRSEGPVKEFPELDIFDGVKLKTNLHGMLSGSLRAHLRPQHFSGALSTTGPNVFNPLEAYEIDFSGSTASIKMKEYTISTGHRRIIFPSESTFVVDVIESVVDMGFEGKTQCELAWDFQGLSPILQVTSLGQSPEDALPENKQQVAILVAPLRQGRISFHVSSVGGISIKKAATSREDKEGLYDWKFFNALVSPDEESASRILDVLHDKRTMTKLLQVIKIVSDDLHNILQKVLEEIWRAKEILDKEGVSDPKHAIPMYKMSRLVSLFLTGGVEDVDQILPIVKRVVEGEGLDVVKVKEILRDSIDKYDEWAPEFDRAIRWLSVALGAMSAPHSIEEHVLPLSELPYHAEKFVGIPSASELYSTLRDKPLLPLDPEFSGLVSQIAPYLTFKQVEFILQSRNPTDWQSQDLRRIRYVYSIKRKVLEIAESYGGLSFLPQSFFLSVFLGEATRSSHRANITHTTKRNRRRHYASGSSSSHVSRLSASEKSKSRSLSIFGPLRRHRVEALDTRLKRVMESVDEEQDFMVTPAEMAAKEDDYMENEVPHTLILQSDTSRERFELGDSLLGPQDVATLLQAGLTSVMKSSTVVQLNQRMLLDLICSQPRSFAIAVLAEIGSPSGQGSARNLTSALMALLELDQTSFKTSHQIDMHDLLDSWFPGLKMPRREDYMAGGRWARQSYYEALFSVAKSILDDAETYMALKGHVQRVRHKAEPDPLPKPKAEIQIAEPILEDSDNRNTAKVISASAKAQSLIARADEAGKSVLGSLIKDEQKTKLSREYAETIATYQEAFDECAKVLALDKHAFHVDWFRSFYKRNYDALMIKSMFDNVMENTDHTRRWLNALRIGGRNLSPAQTPVVESANDWEQVDDVFMAPERHREQVIVDAIIDATIYEEKDREKLRSDPLVRLLISNRPGKYNFVIVSAMGVITEGKKGLELQNAFNRLKDKRGVEVIRADTATARSFEYNASRIEEAIEAAVAMKKPFGLLGYSQGCANVLMAESMLYSGSPKQQSYLSKTNGGLVCRQLLFSAANGSFHGPAMEKKIQRLIVMCEDFFKYQQGYVSRALSSFILDALNSLLDSSQFHKTIGGAQSFLADGCRAFWREAQHLDDVPTCTLKGVLEKHTTPESLEMISNLLTKQSGSALHDSQVHVFDAVGYPVYHHNRNGRVLKKCAVGEGAIQRTHHWSPLSDEVEFVRTSKDYDLASFDCAKDRHVFPWVDVNARFGFIQYLKEDETDETTIRVNQTVEVHPNKLKNGGQLTGSVHVSSPQMTP</sequence>
<feature type="compositionally biased region" description="Basic residues" evidence="1">
    <location>
        <begin position="1249"/>
        <end position="1258"/>
    </location>
</feature>
<feature type="region of interest" description="Disordered" evidence="1">
    <location>
        <begin position="2041"/>
        <end position="2060"/>
    </location>
</feature>